<dbReference type="Proteomes" id="UP001150238">
    <property type="component" value="Unassembled WGS sequence"/>
</dbReference>
<dbReference type="EMBL" id="JANVFS010000002">
    <property type="protein sequence ID" value="KAJ4494559.1"/>
    <property type="molecule type" value="Genomic_DNA"/>
</dbReference>
<reference evidence="2" key="2">
    <citation type="journal article" date="2023" name="Proc. Natl. Acad. Sci. U.S.A.">
        <title>A global phylogenomic analysis of the shiitake genus Lentinula.</title>
        <authorList>
            <person name="Sierra-Patev S."/>
            <person name="Min B."/>
            <person name="Naranjo-Ortiz M."/>
            <person name="Looney B."/>
            <person name="Konkel Z."/>
            <person name="Slot J.C."/>
            <person name="Sakamoto Y."/>
            <person name="Steenwyk J.L."/>
            <person name="Rokas A."/>
            <person name="Carro J."/>
            <person name="Camarero S."/>
            <person name="Ferreira P."/>
            <person name="Molpeceres G."/>
            <person name="Ruiz-Duenas F.J."/>
            <person name="Serrano A."/>
            <person name="Henrissat B."/>
            <person name="Drula E."/>
            <person name="Hughes K.W."/>
            <person name="Mata J.L."/>
            <person name="Ishikawa N.K."/>
            <person name="Vargas-Isla R."/>
            <person name="Ushijima S."/>
            <person name="Smith C.A."/>
            <person name="Donoghue J."/>
            <person name="Ahrendt S."/>
            <person name="Andreopoulos W."/>
            <person name="He G."/>
            <person name="LaButti K."/>
            <person name="Lipzen A."/>
            <person name="Ng V."/>
            <person name="Riley R."/>
            <person name="Sandor L."/>
            <person name="Barry K."/>
            <person name="Martinez A.T."/>
            <person name="Xiao Y."/>
            <person name="Gibbons J.G."/>
            <person name="Terashima K."/>
            <person name="Grigoriev I.V."/>
            <person name="Hibbett D."/>
        </authorList>
    </citation>
    <scope>NUCLEOTIDE SEQUENCE</scope>
    <source>
        <strain evidence="2">Sp2 HRB7682 ss15</strain>
    </source>
</reference>
<evidence type="ECO:0000256" key="1">
    <source>
        <dbReference type="SAM" id="MobiDB-lite"/>
    </source>
</evidence>
<name>A0A9W9E0A9_9AGAR</name>
<feature type="region of interest" description="Disordered" evidence="1">
    <location>
        <begin position="22"/>
        <end position="89"/>
    </location>
</feature>
<sequence length="110" mass="12142">MNVIAFFRRKNGHEHAQAIVSQFSTPAHTTVSDDDDSRAPEALANASTDEDNLSTHIDKNTSQFGKRSPATKQSHKSLGIGRGSSPKSMKNVLKNVLGLRRGFMRMPLRH</sequence>
<evidence type="ECO:0000313" key="3">
    <source>
        <dbReference type="Proteomes" id="UP001150238"/>
    </source>
</evidence>
<organism evidence="2 3">
    <name type="scientific">Lentinula lateritia</name>
    <dbReference type="NCBI Taxonomy" id="40482"/>
    <lineage>
        <taxon>Eukaryota</taxon>
        <taxon>Fungi</taxon>
        <taxon>Dikarya</taxon>
        <taxon>Basidiomycota</taxon>
        <taxon>Agaricomycotina</taxon>
        <taxon>Agaricomycetes</taxon>
        <taxon>Agaricomycetidae</taxon>
        <taxon>Agaricales</taxon>
        <taxon>Marasmiineae</taxon>
        <taxon>Omphalotaceae</taxon>
        <taxon>Lentinula</taxon>
    </lineage>
</organism>
<evidence type="ECO:0000313" key="2">
    <source>
        <dbReference type="EMBL" id="KAJ4494559.1"/>
    </source>
</evidence>
<proteinExistence type="predicted"/>
<reference evidence="2" key="1">
    <citation type="submission" date="2022-08" db="EMBL/GenBank/DDBJ databases">
        <authorList>
            <consortium name="DOE Joint Genome Institute"/>
            <person name="Min B."/>
            <person name="Riley R."/>
            <person name="Sierra-Patev S."/>
            <person name="Naranjo-Ortiz M."/>
            <person name="Looney B."/>
            <person name="Konkel Z."/>
            <person name="Slot J.C."/>
            <person name="Sakamoto Y."/>
            <person name="Steenwyk J.L."/>
            <person name="Rokas A."/>
            <person name="Carro J."/>
            <person name="Camarero S."/>
            <person name="Ferreira P."/>
            <person name="Molpeceres G."/>
            <person name="Ruiz-Duenas F.J."/>
            <person name="Serrano A."/>
            <person name="Henrissat B."/>
            <person name="Drula E."/>
            <person name="Hughes K.W."/>
            <person name="Mata J.L."/>
            <person name="Ishikawa N.K."/>
            <person name="Vargas-Isla R."/>
            <person name="Ushijima S."/>
            <person name="Smith C.A."/>
            <person name="Ahrendt S."/>
            <person name="Andreopoulos W."/>
            <person name="He G."/>
            <person name="Labutti K."/>
            <person name="Lipzen A."/>
            <person name="Ng V."/>
            <person name="Sandor L."/>
            <person name="Barry K."/>
            <person name="Martinez A.T."/>
            <person name="Xiao Y."/>
            <person name="Gibbons J.G."/>
            <person name="Terashima K."/>
            <person name="Hibbett D.S."/>
            <person name="Grigoriev I.V."/>
        </authorList>
    </citation>
    <scope>NUCLEOTIDE SEQUENCE</scope>
    <source>
        <strain evidence="2">Sp2 HRB7682 ss15</strain>
    </source>
</reference>
<comment type="caution">
    <text evidence="2">The sequence shown here is derived from an EMBL/GenBank/DDBJ whole genome shotgun (WGS) entry which is preliminary data.</text>
</comment>
<gene>
    <name evidence="2" type="ORF">C8J55DRAFT_496986</name>
</gene>
<accession>A0A9W9E0A9</accession>
<dbReference type="AlphaFoldDB" id="A0A9W9E0A9"/>
<protein>
    <submittedName>
        <fullName evidence="2">Uncharacterized protein</fullName>
    </submittedName>
</protein>